<reference evidence="3" key="1">
    <citation type="submission" date="2018-05" db="EMBL/GenBank/DDBJ databases">
        <authorList>
            <person name="Lanie J.A."/>
            <person name="Ng W.-L."/>
            <person name="Kazmierczak K.M."/>
            <person name="Andrzejewski T.M."/>
            <person name="Davidsen T.M."/>
            <person name="Wayne K.J."/>
            <person name="Tettelin H."/>
            <person name="Glass J.I."/>
            <person name="Rusch D."/>
            <person name="Podicherti R."/>
            <person name="Tsui H.-C.T."/>
            <person name="Winkler M.E."/>
        </authorList>
    </citation>
    <scope>NUCLEOTIDE SEQUENCE</scope>
</reference>
<dbReference type="PANTHER" id="PTHR48104">
    <property type="entry name" value="METACASPASE-4"/>
    <property type="match status" value="1"/>
</dbReference>
<dbReference type="PROSITE" id="PS00018">
    <property type="entry name" value="EF_HAND_1"/>
    <property type="match status" value="1"/>
</dbReference>
<evidence type="ECO:0000259" key="2">
    <source>
        <dbReference type="PROSITE" id="PS50208"/>
    </source>
</evidence>
<evidence type="ECO:0000313" key="3">
    <source>
        <dbReference type="EMBL" id="SVB87414.1"/>
    </source>
</evidence>
<protein>
    <recommendedName>
        <fullName evidence="2">Caspase family p20 domain-containing protein</fullName>
    </recommendedName>
</protein>
<dbReference type="SUPFAM" id="SSF52129">
    <property type="entry name" value="Caspase-like"/>
    <property type="match status" value="1"/>
</dbReference>
<dbReference type="InterPro" id="IPR011600">
    <property type="entry name" value="Pept_C14_caspase"/>
</dbReference>
<gene>
    <name evidence="3" type="ORF">METZ01_LOCUS240268</name>
</gene>
<organism evidence="3">
    <name type="scientific">marine metagenome</name>
    <dbReference type="NCBI Taxonomy" id="408172"/>
    <lineage>
        <taxon>unclassified sequences</taxon>
        <taxon>metagenomes</taxon>
        <taxon>ecological metagenomes</taxon>
    </lineage>
</organism>
<feature type="compositionally biased region" description="Acidic residues" evidence="1">
    <location>
        <begin position="308"/>
        <end position="324"/>
    </location>
</feature>
<dbReference type="PANTHER" id="PTHR48104:SF30">
    <property type="entry name" value="METACASPASE-1"/>
    <property type="match status" value="1"/>
</dbReference>
<dbReference type="InterPro" id="IPR018247">
    <property type="entry name" value="EF_Hand_1_Ca_BS"/>
</dbReference>
<accession>A0A382HJ86</accession>
<name>A0A382HJ86_9ZZZZ</name>
<dbReference type="GO" id="GO:0006508">
    <property type="term" value="P:proteolysis"/>
    <property type="evidence" value="ECO:0007669"/>
    <property type="project" value="InterPro"/>
</dbReference>
<proteinExistence type="predicted"/>
<dbReference type="InterPro" id="IPR050452">
    <property type="entry name" value="Metacaspase"/>
</dbReference>
<feature type="region of interest" description="Disordered" evidence="1">
    <location>
        <begin position="304"/>
        <end position="325"/>
    </location>
</feature>
<dbReference type="InterPro" id="IPR029030">
    <property type="entry name" value="Caspase-like_dom_sf"/>
</dbReference>
<evidence type="ECO:0000256" key="1">
    <source>
        <dbReference type="SAM" id="MobiDB-lite"/>
    </source>
</evidence>
<dbReference type="PROSITE" id="PS50208">
    <property type="entry name" value="CASPASE_P20"/>
    <property type="match status" value="1"/>
</dbReference>
<dbReference type="AlphaFoldDB" id="A0A382HJ86"/>
<feature type="non-terminal residue" evidence="3">
    <location>
        <position position="450"/>
    </location>
</feature>
<dbReference type="EMBL" id="UINC01061632">
    <property type="protein sequence ID" value="SVB87414.1"/>
    <property type="molecule type" value="Genomic_DNA"/>
</dbReference>
<dbReference type="GO" id="GO:0004197">
    <property type="term" value="F:cysteine-type endopeptidase activity"/>
    <property type="evidence" value="ECO:0007669"/>
    <property type="project" value="InterPro"/>
</dbReference>
<dbReference type="Gene3D" id="3.40.50.1460">
    <property type="match status" value="1"/>
</dbReference>
<dbReference type="GO" id="GO:0005737">
    <property type="term" value="C:cytoplasm"/>
    <property type="evidence" value="ECO:0007669"/>
    <property type="project" value="TreeGrafter"/>
</dbReference>
<dbReference type="InterPro" id="IPR001309">
    <property type="entry name" value="Pept_C14_p20"/>
</dbReference>
<sequence>MNLFFSLIIITFGFSTTTEDIYDNSWALIIGIDKYQNVQKLNYAVDDAESIKEILEDLFHFPSDNISILINEEATKQNILKSFSEMTKNAKEKDRVLVFFAGHGETMDLPGGGEKGYLIPVEGDAEELYLTSIPMDELREIALMSEAKHMLYLVDACYGGIAAVGSRGLEPQKTSDFINKVAKFQSRQVITAGGRGEQVIEKSEWGHSAFTMNLIRGLKDGAADYNADGFITANELGMFLSDKVSTDSENQQTPQYGRMTSQEGEFIFVYSENTIINQDVKSVSSDEKLDLLIAKIDKLESQNKNVEVVDEDDDEDKDDEDDKDDGWHTDSEVWFYVQYIKSNTYNKILPNFNRFSIGGAYNFYKGMYVNVAYSHYYDKDVNKSWFKIDPQYFEAQGIQFGLTIPIIYHYLETQVSYSLCNAQYDIDGEFEANFIDRKLGHNIAINLLGT</sequence>
<feature type="domain" description="Caspase family p20" evidence="2">
    <location>
        <begin position="27"/>
        <end position="159"/>
    </location>
</feature>
<dbReference type="Pfam" id="PF00656">
    <property type="entry name" value="Peptidase_C14"/>
    <property type="match status" value="1"/>
</dbReference>